<evidence type="ECO:0000256" key="6">
    <source>
        <dbReference type="HAMAP-Rule" id="MF_00227"/>
    </source>
</evidence>
<dbReference type="AlphaFoldDB" id="A0A419T1P2"/>
<organism evidence="8 9">
    <name type="scientific">Thermohalobacter berrensis</name>
    <dbReference type="NCBI Taxonomy" id="99594"/>
    <lineage>
        <taxon>Bacteria</taxon>
        <taxon>Bacillati</taxon>
        <taxon>Bacillota</taxon>
        <taxon>Tissierellia</taxon>
        <taxon>Tissierellales</taxon>
        <taxon>Thermohalobacteraceae</taxon>
        <taxon>Thermohalobacter</taxon>
    </lineage>
</organism>
<dbReference type="GO" id="GO:0000049">
    <property type="term" value="F:tRNA binding"/>
    <property type="evidence" value="ECO:0007669"/>
    <property type="project" value="UniProtKB-UniRule"/>
</dbReference>
<keyword evidence="5 6" id="KW-0694">RNA-binding</keyword>
<gene>
    <name evidence="6" type="primary">rnpA</name>
    <name evidence="8" type="ORF">BET03_12835</name>
</gene>
<dbReference type="GO" id="GO:0004526">
    <property type="term" value="F:ribonuclease P activity"/>
    <property type="evidence" value="ECO:0007669"/>
    <property type="project" value="UniProtKB-UniRule"/>
</dbReference>
<sequence>MDKVEKKKRKLRNSREFRRVYDKGKSYANKNLVIFFIRNNLEYNRIGFSVTKKLGKSVVRNRVKRLIKEAYRLNSCKIKKGYDIIFLSRIRAKNASYSEIEKAMLHLLKISGLLEKGE</sequence>
<comment type="similarity">
    <text evidence="6">Belongs to the RnpA family.</text>
</comment>
<accession>A0A419T1P2</accession>
<dbReference type="OrthoDB" id="9810867at2"/>
<protein>
    <recommendedName>
        <fullName evidence="6 7">Ribonuclease P protein component</fullName>
        <shortName evidence="6">RNase P protein</shortName>
        <shortName evidence="6">RNaseP protein</shortName>
        <ecNumber evidence="6 7">3.1.26.5</ecNumber>
    </recommendedName>
    <alternativeName>
        <fullName evidence="6">Protein C5</fullName>
    </alternativeName>
</protein>
<evidence type="ECO:0000313" key="8">
    <source>
        <dbReference type="EMBL" id="RKD31372.1"/>
    </source>
</evidence>
<dbReference type="GO" id="GO:0030677">
    <property type="term" value="C:ribonuclease P complex"/>
    <property type="evidence" value="ECO:0007669"/>
    <property type="project" value="TreeGrafter"/>
</dbReference>
<dbReference type="Proteomes" id="UP000284177">
    <property type="component" value="Unassembled WGS sequence"/>
</dbReference>
<dbReference type="RefSeq" id="WP_120169478.1">
    <property type="nucleotide sequence ID" value="NZ_MCIB01000021.1"/>
</dbReference>
<comment type="subunit">
    <text evidence="6">Consists of a catalytic RNA component (M1 or rnpB) and a protein subunit.</text>
</comment>
<evidence type="ECO:0000256" key="1">
    <source>
        <dbReference type="ARBA" id="ARBA00022694"/>
    </source>
</evidence>
<comment type="caution">
    <text evidence="8">The sequence shown here is derived from an EMBL/GenBank/DDBJ whole genome shotgun (WGS) entry which is preliminary data.</text>
</comment>
<dbReference type="InterPro" id="IPR014721">
    <property type="entry name" value="Ribsml_uS5_D2-typ_fold_subgr"/>
</dbReference>
<dbReference type="InterPro" id="IPR000100">
    <property type="entry name" value="RNase_P"/>
</dbReference>
<comment type="catalytic activity">
    <reaction evidence="6">
        <text>Endonucleolytic cleavage of RNA, removing 5'-extranucleotides from tRNA precursor.</text>
        <dbReference type="EC" id="3.1.26.5"/>
    </reaction>
</comment>
<dbReference type="EC" id="3.1.26.5" evidence="6 7"/>
<dbReference type="EMBL" id="MCIB01000021">
    <property type="protein sequence ID" value="RKD31372.1"/>
    <property type="molecule type" value="Genomic_DNA"/>
</dbReference>
<keyword evidence="3 6" id="KW-0255">Endonuclease</keyword>
<dbReference type="HAMAP" id="MF_00227">
    <property type="entry name" value="RNase_P"/>
    <property type="match status" value="1"/>
</dbReference>
<dbReference type="Pfam" id="PF00825">
    <property type="entry name" value="Ribonuclease_P"/>
    <property type="match status" value="1"/>
</dbReference>
<comment type="function">
    <text evidence="6">RNaseP catalyzes the removal of the 5'-leader sequence from pre-tRNA to produce the mature 5'-terminus. It can also cleave other RNA substrates such as 4.5S RNA. The protein component plays an auxiliary but essential role in vivo by binding to the 5'-leader sequence and broadening the substrate specificity of the ribozyme.</text>
</comment>
<dbReference type="NCBIfam" id="TIGR00188">
    <property type="entry name" value="rnpA"/>
    <property type="match status" value="1"/>
</dbReference>
<proteinExistence type="inferred from homology"/>
<dbReference type="PANTHER" id="PTHR33992">
    <property type="entry name" value="RIBONUCLEASE P PROTEIN COMPONENT"/>
    <property type="match status" value="1"/>
</dbReference>
<evidence type="ECO:0000256" key="4">
    <source>
        <dbReference type="ARBA" id="ARBA00022801"/>
    </source>
</evidence>
<evidence type="ECO:0000313" key="9">
    <source>
        <dbReference type="Proteomes" id="UP000284177"/>
    </source>
</evidence>
<dbReference type="GO" id="GO:0042781">
    <property type="term" value="F:3'-tRNA processing endoribonuclease activity"/>
    <property type="evidence" value="ECO:0007669"/>
    <property type="project" value="TreeGrafter"/>
</dbReference>
<name>A0A419T1P2_9FIRM</name>
<evidence type="ECO:0000256" key="2">
    <source>
        <dbReference type="ARBA" id="ARBA00022722"/>
    </source>
</evidence>
<dbReference type="PANTHER" id="PTHR33992:SF1">
    <property type="entry name" value="RIBONUCLEASE P PROTEIN COMPONENT"/>
    <property type="match status" value="1"/>
</dbReference>
<keyword evidence="1 6" id="KW-0819">tRNA processing</keyword>
<keyword evidence="4 6" id="KW-0378">Hydrolase</keyword>
<dbReference type="Gene3D" id="3.30.230.10">
    <property type="match status" value="1"/>
</dbReference>
<evidence type="ECO:0000256" key="5">
    <source>
        <dbReference type="ARBA" id="ARBA00022884"/>
    </source>
</evidence>
<evidence type="ECO:0000256" key="3">
    <source>
        <dbReference type="ARBA" id="ARBA00022759"/>
    </source>
</evidence>
<dbReference type="GO" id="GO:0001682">
    <property type="term" value="P:tRNA 5'-leader removal"/>
    <property type="evidence" value="ECO:0007669"/>
    <property type="project" value="UniProtKB-UniRule"/>
</dbReference>
<keyword evidence="2 6" id="KW-0540">Nuclease</keyword>
<dbReference type="InterPro" id="IPR020568">
    <property type="entry name" value="Ribosomal_Su5_D2-typ_SF"/>
</dbReference>
<reference evidence="8 9" key="1">
    <citation type="submission" date="2016-08" db="EMBL/GenBank/DDBJ databases">
        <title>Novel Firmicutes and Novel Genomes.</title>
        <authorList>
            <person name="Poppleton D.I."/>
            <person name="Gribaldo S."/>
        </authorList>
    </citation>
    <scope>NUCLEOTIDE SEQUENCE [LARGE SCALE GENOMIC DNA]</scope>
    <source>
        <strain evidence="8 9">CTT3</strain>
    </source>
</reference>
<keyword evidence="9" id="KW-1185">Reference proteome</keyword>
<dbReference type="SUPFAM" id="SSF54211">
    <property type="entry name" value="Ribosomal protein S5 domain 2-like"/>
    <property type="match status" value="1"/>
</dbReference>
<evidence type="ECO:0000256" key="7">
    <source>
        <dbReference type="NCBIfam" id="TIGR00188"/>
    </source>
</evidence>